<evidence type="ECO:0000256" key="1">
    <source>
        <dbReference type="SAM" id="SignalP"/>
    </source>
</evidence>
<proteinExistence type="predicted"/>
<keyword evidence="3" id="KW-1185">Reference proteome</keyword>
<dbReference type="Proteomes" id="UP000606786">
    <property type="component" value="Unassembled WGS sequence"/>
</dbReference>
<accession>A0A811UZK5</accession>
<feature type="signal peptide" evidence="1">
    <location>
        <begin position="1"/>
        <end position="19"/>
    </location>
</feature>
<dbReference type="EMBL" id="CAJHJT010000034">
    <property type="protein sequence ID" value="CAD7002553.1"/>
    <property type="molecule type" value="Genomic_DNA"/>
</dbReference>
<dbReference type="AlphaFoldDB" id="A0A811UZK5"/>
<feature type="chain" id="PRO_5032494810" evidence="1">
    <location>
        <begin position="20"/>
        <end position="81"/>
    </location>
</feature>
<keyword evidence="1" id="KW-0732">Signal</keyword>
<evidence type="ECO:0000313" key="2">
    <source>
        <dbReference type="EMBL" id="CAD7002553.1"/>
    </source>
</evidence>
<reference evidence="2" key="1">
    <citation type="submission" date="2020-11" db="EMBL/GenBank/DDBJ databases">
        <authorList>
            <person name="Whitehead M."/>
        </authorList>
    </citation>
    <scope>NUCLEOTIDE SEQUENCE</scope>
    <source>
        <strain evidence="2">EGII</strain>
    </source>
</reference>
<organism evidence="2 3">
    <name type="scientific">Ceratitis capitata</name>
    <name type="common">Mediterranean fruit fly</name>
    <name type="synonym">Tephritis capitata</name>
    <dbReference type="NCBI Taxonomy" id="7213"/>
    <lineage>
        <taxon>Eukaryota</taxon>
        <taxon>Metazoa</taxon>
        <taxon>Ecdysozoa</taxon>
        <taxon>Arthropoda</taxon>
        <taxon>Hexapoda</taxon>
        <taxon>Insecta</taxon>
        <taxon>Pterygota</taxon>
        <taxon>Neoptera</taxon>
        <taxon>Endopterygota</taxon>
        <taxon>Diptera</taxon>
        <taxon>Brachycera</taxon>
        <taxon>Muscomorpha</taxon>
        <taxon>Tephritoidea</taxon>
        <taxon>Tephritidae</taxon>
        <taxon>Ceratitis</taxon>
        <taxon>Ceratitis</taxon>
    </lineage>
</organism>
<evidence type="ECO:0000313" key="3">
    <source>
        <dbReference type="Proteomes" id="UP000606786"/>
    </source>
</evidence>
<comment type="caution">
    <text evidence="2">The sequence shown here is derived from an EMBL/GenBank/DDBJ whole genome shotgun (WGS) entry which is preliminary data.</text>
</comment>
<name>A0A811UZK5_CERCA</name>
<gene>
    <name evidence="2" type="ORF">CCAP1982_LOCUS11042</name>
</gene>
<protein>
    <submittedName>
        <fullName evidence="2">(Mediterranean fruit fly) hypothetical protein</fullName>
    </submittedName>
</protein>
<sequence>MNTCLAHMASFCLVPVAAATATAAAVHLFITIWWQPIRRSWRIIHEKNLWSPSNYGYGMLTSSHNVADNKCWGMCNEMPNK</sequence>